<reference evidence="6 8" key="1">
    <citation type="journal article" date="2015" name="Genome Announc.">
        <title>Complete genome sequences for 35 biothreat assay-relevant bacillus species.</title>
        <authorList>
            <person name="Johnson S.L."/>
            <person name="Daligault H.E."/>
            <person name="Davenport K.W."/>
            <person name="Jaissle J."/>
            <person name="Frey K.G."/>
            <person name="Ladner J.T."/>
            <person name="Broomall S.M."/>
            <person name="Bishop-Lilly K.A."/>
            <person name="Bruce D.C."/>
            <person name="Gibbons H.S."/>
            <person name="Coyne S.R."/>
            <person name="Lo C.C."/>
            <person name="Meincke L."/>
            <person name="Munk A.C."/>
            <person name="Koroleva G.I."/>
            <person name="Rosenzweig C.N."/>
            <person name="Palacios G.F."/>
            <person name="Redden C.L."/>
            <person name="Minogue T.D."/>
            <person name="Chain P.S."/>
        </authorList>
    </citation>
    <scope>NUCLEOTIDE SEQUENCE [LARGE SCALE GENOMIC DNA]</scope>
    <source>
        <strain evidence="6 8">HD1011</strain>
    </source>
</reference>
<keyword evidence="7" id="KW-0540">Nuclease</keyword>
<dbReference type="Proteomes" id="UP000031876">
    <property type="component" value="Chromosome"/>
</dbReference>
<dbReference type="InterPro" id="IPR051212">
    <property type="entry name" value="Type-I_RE_S_subunit"/>
</dbReference>
<dbReference type="REBASE" id="102409">
    <property type="entry name" value="S.Bth1011ORF855P"/>
</dbReference>
<dbReference type="SUPFAM" id="SSF116734">
    <property type="entry name" value="DNA methylase specificity domain"/>
    <property type="match status" value="2"/>
</dbReference>
<dbReference type="EMBL" id="CP009335">
    <property type="protein sequence ID" value="AJG76475.1"/>
    <property type="molecule type" value="Genomic_DNA"/>
</dbReference>
<keyword evidence="2" id="KW-0680">Restriction system</keyword>
<dbReference type="InterPro" id="IPR000055">
    <property type="entry name" value="Restrct_endonuc_typeI_TRD"/>
</dbReference>
<dbReference type="GO" id="GO:0009307">
    <property type="term" value="P:DNA restriction-modification system"/>
    <property type="evidence" value="ECO:0007669"/>
    <property type="project" value="UniProtKB-KW"/>
</dbReference>
<proteinExistence type="inferred from homology"/>
<dbReference type="Proteomes" id="UP000501107">
    <property type="component" value="Chromosome"/>
</dbReference>
<feature type="domain" description="Type I restriction modification DNA specificity" evidence="5">
    <location>
        <begin position="229"/>
        <end position="384"/>
    </location>
</feature>
<gene>
    <name evidence="6" type="ORF">BF38_854</name>
    <name evidence="7" type="ORF">FOC89_12015</name>
</gene>
<evidence type="ECO:0000313" key="7">
    <source>
        <dbReference type="EMBL" id="QKH24687.1"/>
    </source>
</evidence>
<dbReference type="PANTHER" id="PTHR43140">
    <property type="entry name" value="TYPE-1 RESTRICTION ENZYME ECOKI SPECIFICITY PROTEIN"/>
    <property type="match status" value="1"/>
</dbReference>
<dbReference type="GO" id="GO:0004519">
    <property type="term" value="F:endonuclease activity"/>
    <property type="evidence" value="ECO:0007669"/>
    <property type="project" value="UniProtKB-KW"/>
</dbReference>
<accession>A0A0B5NJA2</accession>
<evidence type="ECO:0000256" key="3">
    <source>
        <dbReference type="ARBA" id="ARBA00023125"/>
    </source>
</evidence>
<dbReference type="EMBL" id="CP053980">
    <property type="protein sequence ID" value="QKH24687.1"/>
    <property type="molecule type" value="Genomic_DNA"/>
</dbReference>
<dbReference type="RefSeq" id="WP_000197107.1">
    <property type="nucleotide sequence ID" value="NZ_CP009335.1"/>
</dbReference>
<comment type="subunit">
    <text evidence="4">The methyltransferase is composed of M and S polypeptides.</text>
</comment>
<name>A0A0B5NJA2_BACTU</name>
<dbReference type="REBASE" id="388982">
    <property type="entry name" value="S.Bth795ORF12020P"/>
</dbReference>
<dbReference type="Pfam" id="PF01420">
    <property type="entry name" value="Methylase_S"/>
    <property type="match status" value="2"/>
</dbReference>
<evidence type="ECO:0000313" key="8">
    <source>
        <dbReference type="Proteomes" id="UP000031876"/>
    </source>
</evidence>
<organism evidence="7 9">
    <name type="scientific">Bacillus thuringiensis</name>
    <dbReference type="NCBI Taxonomy" id="1428"/>
    <lineage>
        <taxon>Bacteria</taxon>
        <taxon>Bacillati</taxon>
        <taxon>Bacillota</taxon>
        <taxon>Bacilli</taxon>
        <taxon>Bacillales</taxon>
        <taxon>Bacillaceae</taxon>
        <taxon>Bacillus</taxon>
        <taxon>Bacillus cereus group</taxon>
    </lineage>
</organism>
<evidence type="ECO:0000313" key="9">
    <source>
        <dbReference type="Proteomes" id="UP000501107"/>
    </source>
</evidence>
<keyword evidence="7" id="KW-0378">Hydrolase</keyword>
<dbReference type="PANTHER" id="PTHR43140:SF1">
    <property type="entry name" value="TYPE I RESTRICTION ENZYME ECOKI SPECIFICITY SUBUNIT"/>
    <property type="match status" value="1"/>
</dbReference>
<evidence type="ECO:0000259" key="5">
    <source>
        <dbReference type="Pfam" id="PF01420"/>
    </source>
</evidence>
<evidence type="ECO:0000256" key="1">
    <source>
        <dbReference type="ARBA" id="ARBA00010923"/>
    </source>
</evidence>
<comment type="similarity">
    <text evidence="1">Belongs to the type-I restriction system S methylase family.</text>
</comment>
<protein>
    <submittedName>
        <fullName evidence="7">Restriction endonuclease subunit S</fullName>
    </submittedName>
    <submittedName>
        <fullName evidence="6">Type I restriction modification DNA specificity domain protein</fullName>
    </submittedName>
</protein>
<evidence type="ECO:0000256" key="2">
    <source>
        <dbReference type="ARBA" id="ARBA00022747"/>
    </source>
</evidence>
<keyword evidence="7" id="KW-0255">Endonuclease</keyword>
<dbReference type="GO" id="GO:0003677">
    <property type="term" value="F:DNA binding"/>
    <property type="evidence" value="ECO:0007669"/>
    <property type="project" value="UniProtKB-KW"/>
</dbReference>
<sequence length="422" mass="48584">MTRKMKDSKIEWIGAIPNYWKVVPSNLFFYNSSKKVEGNVEQLTASQKYGVISQSRFMKLESQMPVQKRDLSDLKQVDKGDFVISLRSFQGGLEIAQESGGITPAYTVLKEKTKQTYAGYYKYFFKSEMYIQALRGTVLDTIRDGKAIRFSNFSMVPIVLPPLNEQKKIVEVLDEKTKTINNIISDTQQSIKELKKYKQSLITEAVTKGLNRNVGIKDSEIEWIGEMPKEWNLVKVNRLFAIKKNIANQNGYDVLSVTQSGLKVKDITRNEGQMAADYSKYQIVKPKDFVMNHMDLLTGWIDIAAQEGVTSPDYRVFYTKDTELVSNEFYLYVFQICYTNRIFYGLGQGVSNLGRWRLQTDKFLNFYLPLPPVNEQQAIVKFLNGKLVEINSMIEQKKDLLGELEQYKKSLIYECVTGKKEV</sequence>
<dbReference type="AlphaFoldDB" id="A0A0B5NJA2"/>
<feature type="domain" description="Type I restriction modification DNA specificity" evidence="5">
    <location>
        <begin position="60"/>
        <end position="192"/>
    </location>
</feature>
<dbReference type="InterPro" id="IPR044946">
    <property type="entry name" value="Restrct_endonuc_typeI_TRD_sf"/>
</dbReference>
<dbReference type="Gene3D" id="1.10.287.1120">
    <property type="entry name" value="Bipartite methylase S protein"/>
    <property type="match status" value="1"/>
</dbReference>
<dbReference type="KEGG" id="btw:BF38_854"/>
<keyword evidence="3" id="KW-0238">DNA-binding</keyword>
<reference evidence="7 9" key="2">
    <citation type="submission" date="2020-05" db="EMBL/GenBank/DDBJ databases">
        <title>FDA dAtabase for Regulatory Grade micrObial Sequences (FDA-ARGOS): Supporting development and validation of Infectious Disease Dx tests.</title>
        <authorList>
            <person name="Nelson B."/>
            <person name="Plummer A."/>
            <person name="Tallon L."/>
            <person name="Sadzewicz L."/>
            <person name="Zhao X."/>
            <person name="Vavikolanu K."/>
            <person name="Mehta A."/>
            <person name="Aluvathingal J."/>
            <person name="Nadendla S."/>
            <person name="Myers T."/>
            <person name="Yan Y."/>
            <person name="Sichtig H."/>
        </authorList>
    </citation>
    <scope>NUCLEOTIDE SEQUENCE [LARGE SCALE GENOMIC DNA]</scope>
    <source>
        <strain evidence="7 9">FDAARGOS_795</strain>
    </source>
</reference>
<dbReference type="Gene3D" id="3.90.220.20">
    <property type="entry name" value="DNA methylase specificity domains"/>
    <property type="match status" value="2"/>
</dbReference>
<evidence type="ECO:0000313" key="6">
    <source>
        <dbReference type="EMBL" id="AJG76475.1"/>
    </source>
</evidence>
<evidence type="ECO:0000256" key="4">
    <source>
        <dbReference type="ARBA" id="ARBA00038652"/>
    </source>
</evidence>